<dbReference type="PANTHER" id="PTHR11014:SF63">
    <property type="entry name" value="METALLOPEPTIDASE, PUTATIVE (AFU_ORTHOLOGUE AFUA_6G09600)-RELATED"/>
    <property type="match status" value="1"/>
</dbReference>
<dbReference type="AlphaFoldDB" id="A0A1X6X8B8"/>
<dbReference type="Gene3D" id="3.40.630.10">
    <property type="entry name" value="Zn peptidases"/>
    <property type="match status" value="1"/>
</dbReference>
<dbReference type="Proteomes" id="UP000196581">
    <property type="component" value="Unassembled WGS sequence"/>
</dbReference>
<reference evidence="5" key="1">
    <citation type="submission" date="2017-02" db="EMBL/GenBank/DDBJ databases">
        <authorList>
            <person name="Dridi B."/>
        </authorList>
    </citation>
    <scope>NUCLEOTIDE SEQUENCE [LARGE SCALE GENOMIC DNA]</scope>
    <source>
        <strain evidence="5">B Co 03.10</strain>
    </source>
</reference>
<dbReference type="GO" id="GO:0046872">
    <property type="term" value="F:metal ion binding"/>
    <property type="evidence" value="ECO:0007669"/>
    <property type="project" value="UniProtKB-KW"/>
</dbReference>
<dbReference type="InterPro" id="IPR017439">
    <property type="entry name" value="Amidohydrolase"/>
</dbReference>
<dbReference type="InterPro" id="IPR036264">
    <property type="entry name" value="Bact_exopeptidase_dim_dom"/>
</dbReference>
<evidence type="ECO:0000256" key="1">
    <source>
        <dbReference type="PIRSR" id="PIRSR005962-1"/>
    </source>
</evidence>
<name>A0A1X6X8B8_9MICO</name>
<gene>
    <name evidence="4" type="ORF">FM105_04760</name>
</gene>
<dbReference type="GO" id="GO:0016787">
    <property type="term" value="F:hydrolase activity"/>
    <property type="evidence" value="ECO:0007669"/>
    <property type="project" value="UniProtKB-KW"/>
</dbReference>
<feature type="region of interest" description="Disordered" evidence="2">
    <location>
        <begin position="417"/>
        <end position="437"/>
    </location>
</feature>
<dbReference type="RefSeq" id="WP_087005674.1">
    <property type="nucleotide sequence ID" value="NZ_FWFF01000005.1"/>
</dbReference>
<organism evidence="4 5">
    <name type="scientific">Brevibacterium yomogidense</name>
    <dbReference type="NCBI Taxonomy" id="946573"/>
    <lineage>
        <taxon>Bacteria</taxon>
        <taxon>Bacillati</taxon>
        <taxon>Actinomycetota</taxon>
        <taxon>Actinomycetes</taxon>
        <taxon>Micrococcales</taxon>
        <taxon>Brevibacteriaceae</taxon>
        <taxon>Brevibacterium</taxon>
    </lineage>
</organism>
<dbReference type="Pfam" id="PF01546">
    <property type="entry name" value="Peptidase_M20"/>
    <property type="match status" value="1"/>
</dbReference>
<dbReference type="InterPro" id="IPR011650">
    <property type="entry name" value="Peptidase_M20_dimer"/>
</dbReference>
<keyword evidence="4" id="KW-0378">Hydrolase</keyword>
<evidence type="ECO:0000313" key="5">
    <source>
        <dbReference type="Proteomes" id="UP000196581"/>
    </source>
</evidence>
<dbReference type="SUPFAM" id="SSF55031">
    <property type="entry name" value="Bacterial exopeptidase dimerisation domain"/>
    <property type="match status" value="1"/>
</dbReference>
<keyword evidence="1" id="KW-0464">Manganese</keyword>
<evidence type="ECO:0000313" key="4">
    <source>
        <dbReference type="EMBL" id="SLM95415.1"/>
    </source>
</evidence>
<feature type="compositionally biased region" description="Basic and acidic residues" evidence="2">
    <location>
        <begin position="417"/>
        <end position="431"/>
    </location>
</feature>
<feature type="binding site" evidence="1">
    <location>
        <position position="112"/>
    </location>
    <ligand>
        <name>Mn(2+)</name>
        <dbReference type="ChEBI" id="CHEBI:29035"/>
        <label>2</label>
    </ligand>
</feature>
<feature type="binding site" evidence="1">
    <location>
        <position position="175"/>
    </location>
    <ligand>
        <name>Mn(2+)</name>
        <dbReference type="ChEBI" id="CHEBI:29035"/>
        <label>2</label>
    </ligand>
</feature>
<evidence type="ECO:0000256" key="2">
    <source>
        <dbReference type="SAM" id="MobiDB-lite"/>
    </source>
</evidence>
<protein>
    <submittedName>
        <fullName evidence="4">Peptidase M20D, amidohydrolase</fullName>
    </submittedName>
</protein>
<keyword evidence="1" id="KW-0479">Metal-binding</keyword>
<proteinExistence type="predicted"/>
<dbReference type="NCBIfam" id="TIGR01891">
    <property type="entry name" value="amidohydrolases"/>
    <property type="match status" value="1"/>
</dbReference>
<accession>A0A1X6X8B8</accession>
<dbReference type="PANTHER" id="PTHR11014">
    <property type="entry name" value="PEPTIDASE M20 FAMILY MEMBER"/>
    <property type="match status" value="1"/>
</dbReference>
<sequence length="437" mass="45923">MALPSEITASLEEGLDALVGLYREFHAAPELSMQEHRTAETIADHLQSYGLAPQTVGGTGVVAVIENGDGPVVAFRADTDGLPIEEATGLPYASTATGTLPDGTVTPVMHGCGHDAHISAGLEIARLLTRHRGAWTGTVVMLFQPGEETAAGAAAMVEDDLWERVPRPEAVYGQHVWPGVAGTVNLSIGTAMAMADSLRVTVHGRQAHGSQPENAIDPIVLGAYMVTRLQSVVSREVAGSDMAVLTVGTFHAGVKENIIPAKAVFELNIRTFETDVRERVLAAVRRIISGEAQAAGAPEPDVERMYGFPRCYNDDTEAAEVLAALTAELGGDSVTETRPVSGSEDFGVFADSLGVPGVYWFFGGYAADTVETGVPGGNHSPFFGPDDVPATLRTGVRAGLTALFTRVGRTARVGQHAHADQRAHAGQHADHAVQVAK</sequence>
<feature type="binding site" evidence="1">
    <location>
        <position position="114"/>
    </location>
    <ligand>
        <name>Mn(2+)</name>
        <dbReference type="ChEBI" id="CHEBI:29035"/>
        <label>2</label>
    </ligand>
</feature>
<evidence type="ECO:0000259" key="3">
    <source>
        <dbReference type="Pfam" id="PF07687"/>
    </source>
</evidence>
<feature type="binding site" evidence="1">
    <location>
        <position position="148"/>
    </location>
    <ligand>
        <name>Mn(2+)</name>
        <dbReference type="ChEBI" id="CHEBI:29035"/>
        <label>2</label>
    </ligand>
</feature>
<dbReference type="InterPro" id="IPR002933">
    <property type="entry name" value="Peptidase_M20"/>
</dbReference>
<dbReference type="PIRSF" id="PIRSF005962">
    <property type="entry name" value="Pept_M20D_amidohydro"/>
    <property type="match status" value="1"/>
</dbReference>
<dbReference type="Gene3D" id="3.30.70.360">
    <property type="match status" value="1"/>
</dbReference>
<feature type="domain" description="Peptidase M20 dimerisation" evidence="3">
    <location>
        <begin position="197"/>
        <end position="292"/>
    </location>
</feature>
<dbReference type="EMBL" id="FWFF01000005">
    <property type="protein sequence ID" value="SLM95415.1"/>
    <property type="molecule type" value="Genomic_DNA"/>
</dbReference>
<dbReference type="Pfam" id="PF07687">
    <property type="entry name" value="M20_dimer"/>
    <property type="match status" value="1"/>
</dbReference>
<dbReference type="SUPFAM" id="SSF53187">
    <property type="entry name" value="Zn-dependent exopeptidases"/>
    <property type="match status" value="1"/>
</dbReference>
<feature type="binding site" evidence="1">
    <location>
        <position position="379"/>
    </location>
    <ligand>
        <name>Mn(2+)</name>
        <dbReference type="ChEBI" id="CHEBI:29035"/>
        <label>2</label>
    </ligand>
</feature>
<keyword evidence="5" id="KW-1185">Reference proteome</keyword>
<comment type="cofactor">
    <cofactor evidence="1">
        <name>Mn(2+)</name>
        <dbReference type="ChEBI" id="CHEBI:29035"/>
    </cofactor>
    <text evidence="1">The Mn(2+) ion enhances activity.</text>
</comment>